<dbReference type="AlphaFoldDB" id="A0A812TD85"/>
<gene>
    <name evidence="1" type="ORF">SNAT2548_LOCUS28852</name>
</gene>
<organism evidence="1 2">
    <name type="scientific">Symbiodinium natans</name>
    <dbReference type="NCBI Taxonomy" id="878477"/>
    <lineage>
        <taxon>Eukaryota</taxon>
        <taxon>Sar</taxon>
        <taxon>Alveolata</taxon>
        <taxon>Dinophyceae</taxon>
        <taxon>Suessiales</taxon>
        <taxon>Symbiodiniaceae</taxon>
        <taxon>Symbiodinium</taxon>
    </lineage>
</organism>
<accession>A0A812TD85</accession>
<name>A0A812TD85_9DINO</name>
<protein>
    <submittedName>
        <fullName evidence="1">Uncharacterized protein</fullName>
    </submittedName>
</protein>
<dbReference type="Proteomes" id="UP000604046">
    <property type="component" value="Unassembled WGS sequence"/>
</dbReference>
<proteinExistence type="predicted"/>
<evidence type="ECO:0000313" key="1">
    <source>
        <dbReference type="EMBL" id="CAE7515487.1"/>
    </source>
</evidence>
<reference evidence="1" key="1">
    <citation type="submission" date="2021-02" db="EMBL/GenBank/DDBJ databases">
        <authorList>
            <person name="Dougan E. K."/>
            <person name="Rhodes N."/>
            <person name="Thang M."/>
            <person name="Chan C."/>
        </authorList>
    </citation>
    <scope>NUCLEOTIDE SEQUENCE</scope>
</reference>
<sequence>MLRKHLGTRDTSYAQHRANLRQGLGFRVTSGSMHHHELSRVPTRVHAFWSRSWHGSTCMKITTVFLLNNATAAAVVGQHSISIFYLLPRRPRGFTTVFQTALHVVHPQRCPDVHTDNVALASAAAGVC</sequence>
<dbReference type="EMBL" id="CAJNDS010002535">
    <property type="protein sequence ID" value="CAE7515487.1"/>
    <property type="molecule type" value="Genomic_DNA"/>
</dbReference>
<keyword evidence="2" id="KW-1185">Reference proteome</keyword>
<comment type="caution">
    <text evidence="1">The sequence shown here is derived from an EMBL/GenBank/DDBJ whole genome shotgun (WGS) entry which is preliminary data.</text>
</comment>
<evidence type="ECO:0000313" key="2">
    <source>
        <dbReference type="Proteomes" id="UP000604046"/>
    </source>
</evidence>